<dbReference type="SUPFAM" id="SSF54913">
    <property type="entry name" value="GlnB-like"/>
    <property type="match status" value="1"/>
</dbReference>
<dbReference type="Proteomes" id="UP000032900">
    <property type="component" value="Unassembled WGS sequence"/>
</dbReference>
<dbReference type="EMBL" id="BAZW01000030">
    <property type="protein sequence ID" value="GAO30811.1"/>
    <property type="molecule type" value="Genomic_DNA"/>
</dbReference>
<feature type="domain" description="DUF2007" evidence="2">
    <location>
        <begin position="1"/>
        <end position="65"/>
    </location>
</feature>
<organism evidence="3 4">
    <name type="scientific">Geofilum rubicundum JCM 15548</name>
    <dbReference type="NCBI Taxonomy" id="1236989"/>
    <lineage>
        <taxon>Bacteria</taxon>
        <taxon>Pseudomonadati</taxon>
        <taxon>Bacteroidota</taxon>
        <taxon>Bacteroidia</taxon>
        <taxon>Marinilabiliales</taxon>
        <taxon>Marinilabiliaceae</taxon>
        <taxon>Geofilum</taxon>
    </lineage>
</organism>
<proteinExistence type="predicted"/>
<dbReference type="InterPro" id="IPR018551">
    <property type="entry name" value="DUF2007"/>
</dbReference>
<comment type="caution">
    <text evidence="3">The sequence shown here is derived from an EMBL/GenBank/DDBJ whole genome shotgun (WGS) entry which is preliminary data.</text>
</comment>
<keyword evidence="1" id="KW-0812">Transmembrane</keyword>
<protein>
    <recommendedName>
        <fullName evidence="2">DUF2007 domain-containing protein</fullName>
    </recommendedName>
</protein>
<dbReference type="OrthoDB" id="8480302at2"/>
<evidence type="ECO:0000256" key="1">
    <source>
        <dbReference type="SAM" id="Phobius"/>
    </source>
</evidence>
<dbReference type="RefSeq" id="WP_062126195.1">
    <property type="nucleotide sequence ID" value="NZ_BAZW01000030.1"/>
</dbReference>
<accession>A0A0E9M0A3</accession>
<reference evidence="3 4" key="1">
    <citation type="journal article" date="2015" name="Microbes Environ.">
        <title>Distribution and evolution of nitrogen fixation genes in the phylum bacteroidetes.</title>
        <authorList>
            <person name="Inoue J."/>
            <person name="Oshima K."/>
            <person name="Suda W."/>
            <person name="Sakamoto M."/>
            <person name="Iino T."/>
            <person name="Noda S."/>
            <person name="Hongoh Y."/>
            <person name="Hattori M."/>
            <person name="Ohkuma M."/>
        </authorList>
    </citation>
    <scope>NUCLEOTIDE SEQUENCE [LARGE SCALE GENOMIC DNA]</scope>
    <source>
        <strain evidence="3">JCM 15548</strain>
    </source>
</reference>
<name>A0A0E9M0A3_9BACT</name>
<keyword evidence="4" id="KW-1185">Reference proteome</keyword>
<keyword evidence="1" id="KW-1133">Transmembrane helix</keyword>
<evidence type="ECO:0000259" key="2">
    <source>
        <dbReference type="Pfam" id="PF09413"/>
    </source>
</evidence>
<evidence type="ECO:0000313" key="4">
    <source>
        <dbReference type="Proteomes" id="UP000032900"/>
    </source>
</evidence>
<keyword evidence="1" id="KW-0472">Membrane</keyword>
<dbReference type="InterPro" id="IPR011322">
    <property type="entry name" value="N-reg_PII-like_a/b"/>
</dbReference>
<dbReference type="STRING" id="1236989.JCM15548_13125"/>
<dbReference type="Pfam" id="PF09413">
    <property type="entry name" value="DUF2007"/>
    <property type="match status" value="1"/>
</dbReference>
<evidence type="ECO:0000313" key="3">
    <source>
        <dbReference type="EMBL" id="GAO30811.1"/>
    </source>
</evidence>
<feature type="transmembrane region" description="Helical" evidence="1">
    <location>
        <begin position="110"/>
        <end position="129"/>
    </location>
</feature>
<dbReference type="AlphaFoldDB" id="A0A0E9M0A3"/>
<sequence>MKTIQTFVYPLEAHVVKTYLKSEGINSEIRDEMTVQVNNFYSHAIGGVKLLVKEEERGRGIEVLKKGGFIKESKTNTQPIDLVYTNKGFNKEICPFCQSDNISIKKVPSIWTVLVIFVFVLNAVFPVFFKKTYKCYSCDKEWRLRKA</sequence>
<gene>
    <name evidence="3" type="ORF">JCM15548_13125</name>
</gene>